<evidence type="ECO:0000256" key="2">
    <source>
        <dbReference type="ARBA" id="ARBA00022912"/>
    </source>
</evidence>
<sequence>MAKEQKPDPLLINPIQVQDKEEEKESDLGSDEPEAPLPLTVTSRVLYMLGDITSGPAHRFTQWLELVRKRSAKFRSSGFPHRPPRLNDMPSSAGEFIDNSKGSLPSDQTTEISLWERLGKAATLEIESSSFSWDMLSSLHHTEHNSNTDHSEDEMNKALEVTVNSGGVVFFAFFSQPADNDGLAKEAAAVIKISSSRMATQSERLGYEFAKWLGVRTPQARVIHNSSVEWLQIKEAAEKARDGASLEGDEAGEMTCSELLEALELSRCLLLMSYAHGSPLLESSSAFDLREYAENTAAALGRVLLLDLVIRNEDRLPCRQLRWRGNSSNLLMVEKMASTNMDNLEEVIDSAMKKYRPRVIRALQKERRSTSVDCRLISHNSGSVSEASDLSNNVESPKSIDICLRKQLSDESRFSDFQIVAIDSNVPRRPPAGKRANDQAIYPKLVELLLNSSQYSSNLLHDITGGKLGSPPLEDGETPDARATEMLSIVQEFRSGFRAALRDMQGFHIFLLTLHQKLDSLLRLFLNIVNKTSSGESDNVDLAIPESPSHSAGYVPFPSPSKERYVSDSNLDIGDSESQRSTSRSSSSGNKESSDSSSPLSRDAWHGKFHKGFGGEPLRNLRLTAKLRDYHKLVKAYLFLLLFYNIHDLIMIYSVIFQMDADSNKELEQWNEMLKNDAVKLCQENNFNSGFFEGSDNNCVIDAYELKVRLEHILERIALISEAANTERPSLITSTLFIGGALAARSVFTLQHIGITHILCLCSNEIGQSDSQFPDLFEILFCNVVQDELADSVPQPCGTCIGQHKLGYVAQGNGTIYDNEDSNISSIFDEASDFIDHVEQLGGKVLVHCFEGRSRSATVVLAYLMLRKNFTLLKAWNTLKRVHRRAQPNDGFAKSLVTLDRKLHGRVSMEWQQRKPMMKVCPICGKNAGLSSSSLKLHLQKSHKKLSSGSVDSAMTMEIQKALTALKISRGGSVSPTQRQSHSDVEN</sequence>
<dbReference type="InterPro" id="IPR000340">
    <property type="entry name" value="Dual-sp_phosphatase_cat-dom"/>
</dbReference>
<dbReference type="PANTHER" id="PTHR47100">
    <property type="entry name" value="DUAL SPECIFICITY PROTEIN PHOSPHATASE PHS1"/>
    <property type="match status" value="1"/>
</dbReference>
<reference evidence="6" key="1">
    <citation type="journal article" date="2021" name="Front. Plant Sci.">
        <title>Chromosome-Scale Genome Assembly for Chinese Sour Jujube and Insights Into Its Genome Evolution and Domestication Signature.</title>
        <authorList>
            <person name="Shen L.-Y."/>
            <person name="Luo H."/>
            <person name="Wang X.-L."/>
            <person name="Wang X.-M."/>
            <person name="Qiu X.-J."/>
            <person name="Liu H."/>
            <person name="Zhou S.-S."/>
            <person name="Jia K.-H."/>
            <person name="Nie S."/>
            <person name="Bao Y.-T."/>
            <person name="Zhang R.-G."/>
            <person name="Yun Q.-Z."/>
            <person name="Chai Y.-H."/>
            <person name="Lu J.-Y."/>
            <person name="Li Y."/>
            <person name="Zhao S.-W."/>
            <person name="Mao J.-F."/>
            <person name="Jia S.-G."/>
            <person name="Mao Y.-M."/>
        </authorList>
    </citation>
    <scope>NUCLEOTIDE SEQUENCE</scope>
    <source>
        <strain evidence="6">AT0</strain>
        <tissue evidence="6">Leaf</tissue>
    </source>
</reference>
<dbReference type="InterPro" id="IPR020422">
    <property type="entry name" value="TYR_PHOSPHATASE_DUAL_dom"/>
</dbReference>
<feature type="region of interest" description="Disordered" evidence="3">
    <location>
        <begin position="1"/>
        <end position="36"/>
    </location>
</feature>
<evidence type="ECO:0008006" key="8">
    <source>
        <dbReference type="Google" id="ProtNLM"/>
    </source>
</evidence>
<dbReference type="Gene3D" id="1.10.1070.11">
    <property type="entry name" value="Phosphatidylinositol 3-/4-kinase, catalytic domain"/>
    <property type="match status" value="1"/>
</dbReference>
<dbReference type="PROSITE" id="PS50054">
    <property type="entry name" value="TYR_PHOSPHATASE_DUAL"/>
    <property type="match status" value="1"/>
</dbReference>
<dbReference type="PROSITE" id="PS00383">
    <property type="entry name" value="TYR_PHOSPHATASE_1"/>
    <property type="match status" value="1"/>
</dbReference>
<dbReference type="Proteomes" id="UP000813462">
    <property type="component" value="Unassembled WGS sequence"/>
</dbReference>
<dbReference type="InterPro" id="IPR011009">
    <property type="entry name" value="Kinase-like_dom_sf"/>
</dbReference>
<dbReference type="Pfam" id="PF09192">
    <property type="entry name" value="Act-Frag_cataly"/>
    <property type="match status" value="1"/>
</dbReference>
<feature type="domain" description="Tyrosine specific protein phosphatases" evidence="5">
    <location>
        <begin position="825"/>
        <end position="881"/>
    </location>
</feature>
<evidence type="ECO:0000259" key="4">
    <source>
        <dbReference type="PROSITE" id="PS50054"/>
    </source>
</evidence>
<dbReference type="GO" id="GO:0009737">
    <property type="term" value="P:response to abscisic acid"/>
    <property type="evidence" value="ECO:0007669"/>
    <property type="project" value="InterPro"/>
</dbReference>
<feature type="domain" description="Tyrosine-protein phosphatase" evidence="4">
    <location>
        <begin position="728"/>
        <end position="905"/>
    </location>
</feature>
<dbReference type="AlphaFoldDB" id="A0A978V577"/>
<evidence type="ECO:0000313" key="6">
    <source>
        <dbReference type="EMBL" id="KAH7522510.1"/>
    </source>
</evidence>
<dbReference type="PROSITE" id="PS50056">
    <property type="entry name" value="TYR_PHOSPHATASE_2"/>
    <property type="match status" value="1"/>
</dbReference>
<feature type="region of interest" description="Disordered" evidence="3">
    <location>
        <begin position="551"/>
        <end position="602"/>
    </location>
</feature>
<proteinExistence type="predicted"/>
<gene>
    <name evidence="6" type="ORF">FEM48_Zijuj07G0146200</name>
</gene>
<evidence type="ECO:0000313" key="7">
    <source>
        <dbReference type="Proteomes" id="UP000813462"/>
    </source>
</evidence>
<dbReference type="PANTHER" id="PTHR47100:SF5">
    <property type="entry name" value="DUAL SPECIFICITY PROTEIN PHOSPHATASE PHS1"/>
    <property type="match status" value="1"/>
</dbReference>
<accession>A0A978V577</accession>
<dbReference type="SMART" id="SM00195">
    <property type="entry name" value="DSPc"/>
    <property type="match status" value="1"/>
</dbReference>
<dbReference type="InterPro" id="IPR036940">
    <property type="entry name" value="PI3/4_kinase_cat_sf"/>
</dbReference>
<evidence type="ECO:0000256" key="1">
    <source>
        <dbReference type="ARBA" id="ARBA00022801"/>
    </source>
</evidence>
<feature type="compositionally biased region" description="Basic and acidic residues" evidence="3">
    <location>
        <begin position="18"/>
        <end position="27"/>
    </location>
</feature>
<evidence type="ECO:0000259" key="5">
    <source>
        <dbReference type="PROSITE" id="PS50056"/>
    </source>
</evidence>
<dbReference type="Pfam" id="PF00782">
    <property type="entry name" value="DSPc"/>
    <property type="match status" value="1"/>
</dbReference>
<comment type="caution">
    <text evidence="6">The sequence shown here is derived from an EMBL/GenBank/DDBJ whole genome shotgun (WGS) entry which is preliminary data.</text>
</comment>
<dbReference type="Gene3D" id="3.90.190.10">
    <property type="entry name" value="Protein tyrosine phosphatase superfamily"/>
    <property type="match status" value="1"/>
</dbReference>
<organism evidence="6 7">
    <name type="scientific">Ziziphus jujuba var. spinosa</name>
    <dbReference type="NCBI Taxonomy" id="714518"/>
    <lineage>
        <taxon>Eukaryota</taxon>
        <taxon>Viridiplantae</taxon>
        <taxon>Streptophyta</taxon>
        <taxon>Embryophyta</taxon>
        <taxon>Tracheophyta</taxon>
        <taxon>Spermatophyta</taxon>
        <taxon>Magnoliopsida</taxon>
        <taxon>eudicotyledons</taxon>
        <taxon>Gunneridae</taxon>
        <taxon>Pentapetalae</taxon>
        <taxon>rosids</taxon>
        <taxon>fabids</taxon>
        <taxon>Rosales</taxon>
        <taxon>Rhamnaceae</taxon>
        <taxon>Paliureae</taxon>
        <taxon>Ziziphus</taxon>
    </lineage>
</organism>
<keyword evidence="1" id="KW-0378">Hydrolase</keyword>
<evidence type="ECO:0000256" key="3">
    <source>
        <dbReference type="SAM" id="MobiDB-lite"/>
    </source>
</evidence>
<dbReference type="GO" id="GO:0043622">
    <property type="term" value="P:cortical microtubule organization"/>
    <property type="evidence" value="ECO:0007669"/>
    <property type="project" value="InterPro"/>
</dbReference>
<dbReference type="CDD" id="cd14498">
    <property type="entry name" value="DSP"/>
    <property type="match status" value="1"/>
</dbReference>
<dbReference type="InterPro" id="IPR029021">
    <property type="entry name" value="Prot-tyrosine_phosphatase-like"/>
</dbReference>
<dbReference type="GO" id="GO:0004721">
    <property type="term" value="F:phosphoprotein phosphatase activity"/>
    <property type="evidence" value="ECO:0007669"/>
    <property type="project" value="UniProtKB-KW"/>
</dbReference>
<dbReference type="SUPFAM" id="SSF56112">
    <property type="entry name" value="Protein kinase-like (PK-like)"/>
    <property type="match status" value="1"/>
</dbReference>
<name>A0A978V577_ZIZJJ</name>
<dbReference type="InterPro" id="IPR015275">
    <property type="entry name" value="Actin-fragmin_kin_cat_dom"/>
</dbReference>
<dbReference type="InterPro" id="IPR016130">
    <property type="entry name" value="Tyr_Pase_AS"/>
</dbReference>
<feature type="compositionally biased region" description="Low complexity" evidence="3">
    <location>
        <begin position="579"/>
        <end position="601"/>
    </location>
</feature>
<dbReference type="InterPro" id="IPR035010">
    <property type="entry name" value="PHS1"/>
</dbReference>
<dbReference type="SUPFAM" id="SSF52799">
    <property type="entry name" value="(Phosphotyrosine protein) phosphatases II"/>
    <property type="match status" value="1"/>
</dbReference>
<dbReference type="EMBL" id="JAEACU010000007">
    <property type="protein sequence ID" value="KAH7522510.1"/>
    <property type="molecule type" value="Genomic_DNA"/>
</dbReference>
<protein>
    <recommendedName>
        <fullName evidence="8">Dual specificity protein phosphatase PHS1</fullName>
    </recommendedName>
</protein>
<dbReference type="InterPro" id="IPR000387">
    <property type="entry name" value="Tyr_Pase_dom"/>
</dbReference>
<keyword evidence="2" id="KW-0904">Protein phosphatase</keyword>